<gene>
    <name evidence="2" type="ORF">CL6EHI_079930</name>
</gene>
<dbReference type="OMA" id="HEEDRVA"/>
<dbReference type="VEuPathDB" id="AmoebaDB:KM1_037830"/>
<dbReference type="EMBL" id="BDEQ01000001">
    <property type="protein sequence ID" value="GAT95519.1"/>
    <property type="molecule type" value="Genomic_DNA"/>
</dbReference>
<dbReference type="Proteomes" id="UP000078387">
    <property type="component" value="Unassembled WGS sequence"/>
</dbReference>
<protein>
    <submittedName>
        <fullName evidence="2">Uncharacterized protein</fullName>
    </submittedName>
</protein>
<evidence type="ECO:0000313" key="3">
    <source>
        <dbReference type="Proteomes" id="UP000078387"/>
    </source>
</evidence>
<sequence length="148" mass="17319">MSKKKEEINEFREEDRVATPPTRSGGGDDGTDDLIKNLRKSLSDLTKVEKIEEAYGITTSNEKTKTNEEVEEVDILNDEISSPAIRVEYVDFFEDEIFVDEKKKPITFKAKIHRKRKNEDVSQEEEEHIHKRLAEENKYMDNNNNEQK</sequence>
<dbReference type="VEuPathDB" id="AmoebaDB:EHI5A_032690"/>
<evidence type="ECO:0000313" key="2">
    <source>
        <dbReference type="EMBL" id="GAT95519.1"/>
    </source>
</evidence>
<evidence type="ECO:0000256" key="1">
    <source>
        <dbReference type="SAM" id="MobiDB-lite"/>
    </source>
</evidence>
<feature type="region of interest" description="Disordered" evidence="1">
    <location>
        <begin position="112"/>
        <end position="148"/>
    </location>
</feature>
<dbReference type="VEuPathDB" id="AmoebaDB:EHI7A_015030"/>
<feature type="region of interest" description="Disordered" evidence="1">
    <location>
        <begin position="1"/>
        <end position="34"/>
    </location>
</feature>
<feature type="compositionally biased region" description="Basic and acidic residues" evidence="1">
    <location>
        <begin position="127"/>
        <end position="139"/>
    </location>
</feature>
<feature type="compositionally biased region" description="Basic and acidic residues" evidence="1">
    <location>
        <begin position="1"/>
        <end position="17"/>
    </location>
</feature>
<dbReference type="VEuPathDB" id="AmoebaDB:EHI8A_012300"/>
<dbReference type="AlphaFoldDB" id="A0A5K1UGN1"/>
<organism evidence="2 3">
    <name type="scientific">Entamoeba histolytica</name>
    <dbReference type="NCBI Taxonomy" id="5759"/>
    <lineage>
        <taxon>Eukaryota</taxon>
        <taxon>Amoebozoa</taxon>
        <taxon>Evosea</taxon>
        <taxon>Archamoebae</taxon>
        <taxon>Mastigamoebida</taxon>
        <taxon>Entamoebidae</taxon>
        <taxon>Entamoeba</taxon>
    </lineage>
</organism>
<proteinExistence type="predicted"/>
<accession>A0A5K1UGN1</accession>
<comment type="caution">
    <text evidence="2">The sequence shown here is derived from an EMBL/GenBank/DDBJ whole genome shotgun (WGS) entry which is preliminary data.</text>
</comment>
<name>A0A5K1UGN1_ENTHI</name>
<dbReference type="VEuPathDB" id="AmoebaDB:EHI_079930"/>
<reference evidence="2 3" key="1">
    <citation type="submission" date="2016-05" db="EMBL/GenBank/DDBJ databases">
        <title>First whole genome sequencing of Entamoeba histolytica HM1:IMSS-clone-6.</title>
        <authorList>
            <person name="Mukherjee Avik.K."/>
            <person name="Izumyama S."/>
            <person name="Nakada-Tsukui K."/>
            <person name="Nozaki T."/>
        </authorList>
    </citation>
    <scope>NUCLEOTIDE SEQUENCE [LARGE SCALE GENOMIC DNA]</scope>
    <source>
        <strain evidence="2 3">HM1:IMSS clone 6</strain>
    </source>
</reference>